<name>A0A183K0B3_9TREM</name>
<evidence type="ECO:0000313" key="3">
    <source>
        <dbReference type="WBParaSite" id="SCUD_0000842301-mRNA-1"/>
    </source>
</evidence>
<evidence type="ECO:0000313" key="1">
    <source>
        <dbReference type="EMBL" id="VDP30659.1"/>
    </source>
</evidence>
<reference evidence="3" key="1">
    <citation type="submission" date="2016-06" db="UniProtKB">
        <authorList>
            <consortium name="WormBaseParasite"/>
        </authorList>
    </citation>
    <scope>IDENTIFICATION</scope>
</reference>
<accession>A0A183K0B3</accession>
<organism evidence="3">
    <name type="scientific">Schistosoma curassoni</name>
    <dbReference type="NCBI Taxonomy" id="6186"/>
    <lineage>
        <taxon>Eukaryota</taxon>
        <taxon>Metazoa</taxon>
        <taxon>Spiralia</taxon>
        <taxon>Lophotrochozoa</taxon>
        <taxon>Platyhelminthes</taxon>
        <taxon>Trematoda</taxon>
        <taxon>Digenea</taxon>
        <taxon>Strigeidida</taxon>
        <taxon>Schistosomatoidea</taxon>
        <taxon>Schistosomatidae</taxon>
        <taxon>Schistosoma</taxon>
    </lineage>
</organism>
<protein>
    <submittedName>
        <fullName evidence="3">Reverse transcriptase domain-containing protein</fullName>
    </submittedName>
</protein>
<sequence length="144" mass="15710">MMVGGSQQETLDPGLVLLGTRQQGLPVILRDQVLPDGFDRVSPSFTVIDYLLDYQLAAASESVGLNIHKGKSKVLKYNTVSTNPLTLDGEALEDVESFTHLVSIIDEQEGSDADVKAKIGKARAAFLLLKNIWNSKQLLTNIEI</sequence>
<evidence type="ECO:0000313" key="2">
    <source>
        <dbReference type="Proteomes" id="UP000279833"/>
    </source>
</evidence>
<dbReference type="WBParaSite" id="SCUD_0000842301-mRNA-1">
    <property type="protein sequence ID" value="SCUD_0000842301-mRNA-1"/>
    <property type="gene ID" value="SCUD_0000842301"/>
</dbReference>
<dbReference type="EMBL" id="UZAK01032736">
    <property type="protein sequence ID" value="VDP30659.1"/>
    <property type="molecule type" value="Genomic_DNA"/>
</dbReference>
<proteinExistence type="predicted"/>
<reference evidence="1 2" key="2">
    <citation type="submission" date="2018-11" db="EMBL/GenBank/DDBJ databases">
        <authorList>
            <consortium name="Pathogen Informatics"/>
        </authorList>
    </citation>
    <scope>NUCLEOTIDE SEQUENCE [LARGE SCALE GENOMIC DNA]</scope>
    <source>
        <strain evidence="1">Dakar</strain>
        <strain evidence="2">Dakar, Senegal</strain>
    </source>
</reference>
<dbReference type="AlphaFoldDB" id="A0A183K0B3"/>
<gene>
    <name evidence="1" type="ORF">SCUD_LOCUS8423</name>
</gene>
<dbReference type="Proteomes" id="UP000279833">
    <property type="component" value="Unassembled WGS sequence"/>
</dbReference>
<keyword evidence="2" id="KW-1185">Reference proteome</keyword>